<feature type="region of interest" description="Disordered" evidence="1">
    <location>
        <begin position="605"/>
        <end position="635"/>
    </location>
</feature>
<sequence length="785" mass="85955">MRLASNACHDHYTMYLGLDDRSTTILPALEHSISSPNDNALSSVLNNKSHTRSTGKDKTRLAGPVYLQVLDDKSTIPEYGQPDTRQAMARVIPSNTFSGIFPAIPELRQQDPYVMSGRRGSGISAIPPQPTTADFIGDRRAKPTPLPPTQKAAKAAGLKGKLQRIKRALFHTKSTSKPRPQSTFRTPSEMAPRSTPVVKPTAPPNPAKPTKRSPHHPQRHPSKSGTIMTSRSHGAPIPISRVSFVAPGRNLGLFPGSIEKPAVSIMTTSPSGRRMTIHVPEPSTSSTPPRVPPKERKTATLRHPVVSGLVPDLPTPGSFGSTSTGSSAKSLGRRSSVGTDDDTRSALNFEGKVENPVDPRKIFRESRRYTQLTEVGSGLTNFLHQFDGAARFHTASFVPDRSAETLARPGTADSEVQRKQNRNAALAALGGASLHSDGAEANAKWESIAAWRRQHPESLLPGRVLAQRTPSVRERDEISKRRKSSAGGLYIAYTAPLDPFGEEPAAVRPARAFSQDWSFSSISRSSTPSSFADMPSHRRHYSAVESVHSEASLDLPIQSNRTPSPDAAQHRDLYNRVESGVFDDDWRRNIRSMHADIEYATPSATATPSYFSRDTPRNSAPIPPPKPPTPPKQVVGVRRKPVGTSAAPAKSTAHLSAYLSDSTPTTFPTNKPLPTHNPIPSRKKQPSRYRTIRPTAPPVRPEADKNKTLPFPPAPSDPKRYTNGIVPSISNIRMNSVRFPIVKKKAERGEFCAEPEYKRRSVNEVEAKFRRDEERKGRPGRMGRK</sequence>
<feature type="compositionally biased region" description="Low complexity" evidence="1">
    <location>
        <begin position="315"/>
        <end position="327"/>
    </location>
</feature>
<gene>
    <name evidence="2" type="ORF">LTR78_009810</name>
</gene>
<accession>A0AAE0WFA2</accession>
<reference evidence="2" key="1">
    <citation type="submission" date="2023-07" db="EMBL/GenBank/DDBJ databases">
        <title>Black Yeasts Isolated from many extreme environments.</title>
        <authorList>
            <person name="Coleine C."/>
            <person name="Stajich J.E."/>
            <person name="Selbmann L."/>
        </authorList>
    </citation>
    <scope>NUCLEOTIDE SEQUENCE</scope>
    <source>
        <strain evidence="2">CCFEE 5485</strain>
    </source>
</reference>
<feature type="compositionally biased region" description="Polar residues" evidence="1">
    <location>
        <begin position="177"/>
        <end position="186"/>
    </location>
</feature>
<feature type="compositionally biased region" description="Polar residues" evidence="1">
    <location>
        <begin position="660"/>
        <end position="669"/>
    </location>
</feature>
<feature type="region of interest" description="Disordered" evidence="1">
    <location>
        <begin position="272"/>
        <end position="352"/>
    </location>
</feature>
<name>A0AAE0WFA2_9PEZI</name>
<protein>
    <submittedName>
        <fullName evidence="2">Uncharacterized protein</fullName>
    </submittedName>
</protein>
<comment type="caution">
    <text evidence="2">The sequence shown here is derived from an EMBL/GenBank/DDBJ whole genome shotgun (WGS) entry which is preliminary data.</text>
</comment>
<dbReference type="EMBL" id="JAUTXT010000058">
    <property type="protein sequence ID" value="KAK3670356.1"/>
    <property type="molecule type" value="Genomic_DNA"/>
</dbReference>
<proteinExistence type="predicted"/>
<feature type="compositionally biased region" description="Polar residues" evidence="1">
    <location>
        <begin position="223"/>
        <end position="232"/>
    </location>
</feature>
<evidence type="ECO:0000313" key="3">
    <source>
        <dbReference type="Proteomes" id="UP001274830"/>
    </source>
</evidence>
<dbReference type="Proteomes" id="UP001274830">
    <property type="component" value="Unassembled WGS sequence"/>
</dbReference>
<feature type="region of interest" description="Disordered" evidence="1">
    <location>
        <begin position="169"/>
        <end position="234"/>
    </location>
</feature>
<evidence type="ECO:0000313" key="2">
    <source>
        <dbReference type="EMBL" id="KAK3670356.1"/>
    </source>
</evidence>
<evidence type="ECO:0000256" key="1">
    <source>
        <dbReference type="SAM" id="MobiDB-lite"/>
    </source>
</evidence>
<feature type="compositionally biased region" description="Low complexity" evidence="1">
    <location>
        <begin position="279"/>
        <end position="288"/>
    </location>
</feature>
<feature type="compositionally biased region" description="Pro residues" evidence="1">
    <location>
        <begin position="621"/>
        <end position="631"/>
    </location>
</feature>
<feature type="compositionally biased region" description="Basic residues" evidence="1">
    <location>
        <begin position="209"/>
        <end position="222"/>
    </location>
</feature>
<organism evidence="2 3">
    <name type="scientific">Recurvomyces mirabilis</name>
    <dbReference type="NCBI Taxonomy" id="574656"/>
    <lineage>
        <taxon>Eukaryota</taxon>
        <taxon>Fungi</taxon>
        <taxon>Dikarya</taxon>
        <taxon>Ascomycota</taxon>
        <taxon>Pezizomycotina</taxon>
        <taxon>Dothideomycetes</taxon>
        <taxon>Dothideomycetidae</taxon>
        <taxon>Mycosphaerellales</taxon>
        <taxon>Teratosphaeriaceae</taxon>
        <taxon>Recurvomyces</taxon>
    </lineage>
</organism>
<dbReference type="AlphaFoldDB" id="A0AAE0WFA2"/>
<feature type="region of interest" description="Disordered" evidence="1">
    <location>
        <begin position="660"/>
        <end position="722"/>
    </location>
</feature>
<keyword evidence="3" id="KW-1185">Reference proteome</keyword>
<feature type="compositionally biased region" description="Basic residues" evidence="1">
    <location>
        <begin position="681"/>
        <end position="691"/>
    </location>
</feature>
<feature type="region of interest" description="Disordered" evidence="1">
    <location>
        <begin position="553"/>
        <end position="572"/>
    </location>
</feature>